<dbReference type="Proteomes" id="UP000887576">
    <property type="component" value="Unplaced"/>
</dbReference>
<organism evidence="1 2">
    <name type="scientific">Panagrolaimus sp. JU765</name>
    <dbReference type="NCBI Taxonomy" id="591449"/>
    <lineage>
        <taxon>Eukaryota</taxon>
        <taxon>Metazoa</taxon>
        <taxon>Ecdysozoa</taxon>
        <taxon>Nematoda</taxon>
        <taxon>Chromadorea</taxon>
        <taxon>Rhabditida</taxon>
        <taxon>Tylenchina</taxon>
        <taxon>Panagrolaimomorpha</taxon>
        <taxon>Panagrolaimoidea</taxon>
        <taxon>Panagrolaimidae</taxon>
        <taxon>Panagrolaimus</taxon>
    </lineage>
</organism>
<protein>
    <submittedName>
        <fullName evidence="2">F-box domain-containing protein</fullName>
    </submittedName>
</protein>
<accession>A0AC34PZV6</accession>
<reference evidence="2" key="1">
    <citation type="submission" date="2022-11" db="UniProtKB">
        <authorList>
            <consortium name="WormBaseParasite"/>
        </authorList>
    </citation>
    <scope>IDENTIFICATION</scope>
</reference>
<dbReference type="WBParaSite" id="JU765_v2.g11610.t1">
    <property type="protein sequence ID" value="JU765_v2.g11610.t1"/>
    <property type="gene ID" value="JU765_v2.g11610"/>
</dbReference>
<sequence length="276" mass="32599">MEQHIIFPFMDLPQLVQEMITDEIVRKLDFIDRKQFILTSKYCNWLIQQSKMKKRIKIKRLRFEDEKLICEISDKNVLRLSTEEEMIKGTIDLYFNPKSRFHSPIKDFWLDAMEFLENFVFILNDKFSDGNVEIASKLNHLKFCHISNYLSSEKLLNIVDAFPKLPNLIIHGIMDDELLKLLASKSNSLNPLKKLKLVSFIGFSIDAVEHFFKHATFVNKSLIDLKIDATLLKIEKFKRIDKYEVILIVQEEKKIEMMLKKIDEKIRITVAITLDL</sequence>
<name>A0AC34PZV6_9BILA</name>
<evidence type="ECO:0000313" key="2">
    <source>
        <dbReference type="WBParaSite" id="JU765_v2.g11610.t1"/>
    </source>
</evidence>
<evidence type="ECO:0000313" key="1">
    <source>
        <dbReference type="Proteomes" id="UP000887576"/>
    </source>
</evidence>
<proteinExistence type="predicted"/>